<accession>A0A0F9D2E6</accession>
<dbReference type="Gene3D" id="3.40.50.300">
    <property type="entry name" value="P-loop containing nucleotide triphosphate hydrolases"/>
    <property type="match status" value="1"/>
</dbReference>
<name>A0A0F9D2E6_9ZZZZ</name>
<reference evidence="1" key="1">
    <citation type="journal article" date="2015" name="Nature">
        <title>Complex archaea that bridge the gap between prokaryotes and eukaryotes.</title>
        <authorList>
            <person name="Spang A."/>
            <person name="Saw J.H."/>
            <person name="Jorgensen S.L."/>
            <person name="Zaremba-Niedzwiedzka K."/>
            <person name="Martijn J."/>
            <person name="Lind A.E."/>
            <person name="van Eijk R."/>
            <person name="Schleper C."/>
            <person name="Guy L."/>
            <person name="Ettema T.J."/>
        </authorList>
    </citation>
    <scope>NUCLEOTIDE SEQUENCE</scope>
</reference>
<proteinExistence type="predicted"/>
<evidence type="ECO:0000313" key="1">
    <source>
        <dbReference type="EMBL" id="KKL47921.1"/>
    </source>
</evidence>
<sequence>LQGDRNNLIQVGHEITTKTRTTETTTKIINLEKQNGYNKIGVDDGGMGVGVFDQLLRENSTRRKVIALNNSSRSIDRDNKRKKLLKEDMYTNLLAMGERGELHLFDNDEIKQSLRSIISDPEAPKVLFVIDSLDMLMTKTELEHFREGETKGDHGQRNKQLKAMLREFVQAVKRPNISMIVTSQVYRNQDLTNGEGTWIVSDAIKYSLSQIVLLTKLKLRETGSREVHGIRMKCEGYKTRFAQPYQTVTIEVPYNTGMDPFNGLLDVAVEMGIVDKRGSRYALPGHDKTWYSKNFGQYAVDVLTQCESKRDKFLEVLLEEGEEADMTPQMTARKRRKAKVDEV</sequence>
<dbReference type="AlphaFoldDB" id="A0A0F9D2E6"/>
<comment type="caution">
    <text evidence="1">The sequence shown here is derived from an EMBL/GenBank/DDBJ whole genome shotgun (WGS) entry which is preliminary data.</text>
</comment>
<dbReference type="InterPro" id="IPR027417">
    <property type="entry name" value="P-loop_NTPase"/>
</dbReference>
<dbReference type="EMBL" id="LAZR01033493">
    <property type="protein sequence ID" value="KKL47921.1"/>
    <property type="molecule type" value="Genomic_DNA"/>
</dbReference>
<protein>
    <recommendedName>
        <fullName evidence="2">RecA family profile 2 domain-containing protein</fullName>
    </recommendedName>
</protein>
<gene>
    <name evidence="1" type="ORF">LCGC14_2330680</name>
</gene>
<feature type="non-terminal residue" evidence="1">
    <location>
        <position position="1"/>
    </location>
</feature>
<dbReference type="SUPFAM" id="SSF52540">
    <property type="entry name" value="P-loop containing nucleoside triphosphate hydrolases"/>
    <property type="match status" value="1"/>
</dbReference>
<organism evidence="1">
    <name type="scientific">marine sediment metagenome</name>
    <dbReference type="NCBI Taxonomy" id="412755"/>
    <lineage>
        <taxon>unclassified sequences</taxon>
        <taxon>metagenomes</taxon>
        <taxon>ecological metagenomes</taxon>
    </lineage>
</organism>
<evidence type="ECO:0008006" key="2">
    <source>
        <dbReference type="Google" id="ProtNLM"/>
    </source>
</evidence>